<protein>
    <submittedName>
        <fullName evidence="4">Branched-chain-amino-acid aminotransferase-like protein</fullName>
    </submittedName>
</protein>
<keyword evidence="4" id="KW-0032">Aminotransferase</keyword>
<dbReference type="Proteomes" id="UP000265520">
    <property type="component" value="Unassembled WGS sequence"/>
</dbReference>
<dbReference type="InterPro" id="IPR043131">
    <property type="entry name" value="BCAT-like_N"/>
</dbReference>
<dbReference type="PANTHER" id="PTHR42825">
    <property type="entry name" value="AMINO ACID AMINOTRANSFERASE"/>
    <property type="match status" value="1"/>
</dbReference>
<feature type="non-terminal residue" evidence="4">
    <location>
        <position position="32"/>
    </location>
</feature>
<proteinExistence type="inferred from homology"/>
<comment type="caution">
    <text evidence="4">The sequence shown here is derived from an EMBL/GenBank/DDBJ whole genome shotgun (WGS) entry which is preliminary data.</text>
</comment>
<organism evidence="4 5">
    <name type="scientific">Trifolium medium</name>
    <dbReference type="NCBI Taxonomy" id="97028"/>
    <lineage>
        <taxon>Eukaryota</taxon>
        <taxon>Viridiplantae</taxon>
        <taxon>Streptophyta</taxon>
        <taxon>Embryophyta</taxon>
        <taxon>Tracheophyta</taxon>
        <taxon>Spermatophyta</taxon>
        <taxon>Magnoliopsida</taxon>
        <taxon>eudicotyledons</taxon>
        <taxon>Gunneridae</taxon>
        <taxon>Pentapetalae</taxon>
        <taxon>rosids</taxon>
        <taxon>fabids</taxon>
        <taxon>Fabales</taxon>
        <taxon>Fabaceae</taxon>
        <taxon>Papilionoideae</taxon>
        <taxon>50 kb inversion clade</taxon>
        <taxon>NPAAA clade</taxon>
        <taxon>Hologalegina</taxon>
        <taxon>IRL clade</taxon>
        <taxon>Trifolieae</taxon>
        <taxon>Trifolium</taxon>
    </lineage>
</organism>
<dbReference type="EMBL" id="LXQA010279238">
    <property type="protein sequence ID" value="MCI40391.1"/>
    <property type="molecule type" value="Genomic_DNA"/>
</dbReference>
<keyword evidence="5" id="KW-1185">Reference proteome</keyword>
<dbReference type="GO" id="GO:0004084">
    <property type="term" value="F:branched-chain-amino-acid transaminase activity"/>
    <property type="evidence" value="ECO:0007669"/>
    <property type="project" value="InterPro"/>
</dbReference>
<dbReference type="PANTHER" id="PTHR42825:SF28">
    <property type="entry name" value="BRANCHED-CHAIN-AMINO-ACID AMINOTRANSFERASE 7-RELATED"/>
    <property type="match status" value="1"/>
</dbReference>
<keyword evidence="3" id="KW-0663">Pyridoxal phosphate</keyword>
<name>A0A392RUS5_9FABA</name>
<accession>A0A392RUS5</accession>
<evidence type="ECO:0000313" key="5">
    <source>
        <dbReference type="Proteomes" id="UP000265520"/>
    </source>
</evidence>
<comment type="similarity">
    <text evidence="2">Belongs to the class-IV pyridoxal-phosphate-dependent aminotransferase family.</text>
</comment>
<evidence type="ECO:0000256" key="2">
    <source>
        <dbReference type="ARBA" id="ARBA00009320"/>
    </source>
</evidence>
<comment type="cofactor">
    <cofactor evidence="1">
        <name>pyridoxal 5'-phosphate</name>
        <dbReference type="ChEBI" id="CHEBI:597326"/>
    </cofactor>
</comment>
<dbReference type="InterPro" id="IPR005786">
    <property type="entry name" value="B_amino_transII"/>
</dbReference>
<evidence type="ECO:0000313" key="4">
    <source>
        <dbReference type="EMBL" id="MCI40391.1"/>
    </source>
</evidence>
<dbReference type="Gene3D" id="3.30.470.10">
    <property type="match status" value="1"/>
</dbReference>
<dbReference type="GO" id="GO:0009081">
    <property type="term" value="P:branched-chain amino acid metabolic process"/>
    <property type="evidence" value="ECO:0007669"/>
    <property type="project" value="InterPro"/>
</dbReference>
<evidence type="ECO:0000256" key="1">
    <source>
        <dbReference type="ARBA" id="ARBA00001933"/>
    </source>
</evidence>
<dbReference type="AlphaFoldDB" id="A0A392RUS5"/>
<sequence>MKIGADRLCMPSPSVEQFVDAVKQTVIANKRW</sequence>
<keyword evidence="4" id="KW-0808">Transferase</keyword>
<reference evidence="4 5" key="1">
    <citation type="journal article" date="2018" name="Front. Plant Sci.">
        <title>Red Clover (Trifolium pratense) and Zigzag Clover (T. medium) - A Picture of Genomic Similarities and Differences.</title>
        <authorList>
            <person name="Dluhosova J."/>
            <person name="Istvanek J."/>
            <person name="Nedelnik J."/>
            <person name="Repkova J."/>
        </authorList>
    </citation>
    <scope>NUCLEOTIDE SEQUENCE [LARGE SCALE GENOMIC DNA]</scope>
    <source>
        <strain evidence="5">cv. 10/8</strain>
        <tissue evidence="4">Leaf</tissue>
    </source>
</reference>
<evidence type="ECO:0000256" key="3">
    <source>
        <dbReference type="ARBA" id="ARBA00022898"/>
    </source>
</evidence>